<dbReference type="Gene3D" id="3.80.10.10">
    <property type="entry name" value="Ribonuclease Inhibitor"/>
    <property type="match status" value="1"/>
</dbReference>
<dbReference type="STRING" id="930990.A0A067MZS6"/>
<dbReference type="Proteomes" id="UP000027195">
    <property type="component" value="Unassembled WGS sequence"/>
</dbReference>
<evidence type="ECO:0000313" key="3">
    <source>
        <dbReference type="Proteomes" id="UP000027195"/>
    </source>
</evidence>
<dbReference type="SUPFAM" id="SSF81383">
    <property type="entry name" value="F-box domain"/>
    <property type="match status" value="1"/>
</dbReference>
<dbReference type="HOGENOM" id="CLU_044361_0_0_1"/>
<organism evidence="2 3">
    <name type="scientific">Botryobasidium botryosum (strain FD-172 SS1)</name>
    <dbReference type="NCBI Taxonomy" id="930990"/>
    <lineage>
        <taxon>Eukaryota</taxon>
        <taxon>Fungi</taxon>
        <taxon>Dikarya</taxon>
        <taxon>Basidiomycota</taxon>
        <taxon>Agaricomycotina</taxon>
        <taxon>Agaricomycetes</taxon>
        <taxon>Cantharellales</taxon>
        <taxon>Botryobasidiaceae</taxon>
        <taxon>Botryobasidium</taxon>
    </lineage>
</organism>
<dbReference type="EMBL" id="KL198018">
    <property type="protein sequence ID" value="KDQ20205.1"/>
    <property type="molecule type" value="Genomic_DNA"/>
</dbReference>
<name>A0A067MZS6_BOTB1</name>
<gene>
    <name evidence="2" type="ORF">BOTBODRAFT_62529</name>
</gene>
<evidence type="ECO:0000259" key="1">
    <source>
        <dbReference type="Pfam" id="PF12937"/>
    </source>
</evidence>
<dbReference type="InParanoid" id="A0A067MZS6"/>
<evidence type="ECO:0000313" key="2">
    <source>
        <dbReference type="EMBL" id="KDQ20205.1"/>
    </source>
</evidence>
<dbReference type="Pfam" id="PF12937">
    <property type="entry name" value="F-box-like"/>
    <property type="match status" value="1"/>
</dbReference>
<dbReference type="InterPro" id="IPR036047">
    <property type="entry name" value="F-box-like_dom_sf"/>
</dbReference>
<dbReference type="AlphaFoldDB" id="A0A067MZS6"/>
<dbReference type="OrthoDB" id="2800666at2759"/>
<dbReference type="SUPFAM" id="SSF52047">
    <property type="entry name" value="RNI-like"/>
    <property type="match status" value="1"/>
</dbReference>
<keyword evidence="3" id="KW-1185">Reference proteome</keyword>
<accession>A0A067MZS6</accession>
<proteinExistence type="predicted"/>
<dbReference type="Gene3D" id="1.20.1280.50">
    <property type="match status" value="1"/>
</dbReference>
<reference evidence="3" key="1">
    <citation type="journal article" date="2014" name="Proc. Natl. Acad. Sci. U.S.A.">
        <title>Extensive sampling of basidiomycete genomes demonstrates inadequacy of the white-rot/brown-rot paradigm for wood decay fungi.</title>
        <authorList>
            <person name="Riley R."/>
            <person name="Salamov A.A."/>
            <person name="Brown D.W."/>
            <person name="Nagy L.G."/>
            <person name="Floudas D."/>
            <person name="Held B.W."/>
            <person name="Levasseur A."/>
            <person name="Lombard V."/>
            <person name="Morin E."/>
            <person name="Otillar R."/>
            <person name="Lindquist E.A."/>
            <person name="Sun H."/>
            <person name="LaButti K.M."/>
            <person name="Schmutz J."/>
            <person name="Jabbour D."/>
            <person name="Luo H."/>
            <person name="Baker S.E."/>
            <person name="Pisabarro A.G."/>
            <person name="Walton J.D."/>
            <person name="Blanchette R.A."/>
            <person name="Henrissat B."/>
            <person name="Martin F."/>
            <person name="Cullen D."/>
            <person name="Hibbett D.S."/>
            <person name="Grigoriev I.V."/>
        </authorList>
    </citation>
    <scope>NUCLEOTIDE SEQUENCE [LARGE SCALE GENOMIC DNA]</scope>
    <source>
        <strain evidence="3">FD-172 SS1</strain>
    </source>
</reference>
<feature type="domain" description="F-box" evidence="1">
    <location>
        <begin position="24"/>
        <end position="77"/>
    </location>
</feature>
<sequence length="456" mass="50438">MMKIITSPKGGKDDGLVETGDLIKRLPPEILSAIFLSVPSGASWAPNPLVHVRLSSVCRYWREIALNTGALWSTITFFDTSSFQLAKLFLSRAKNCALDVILFHKPLAGSWPMSNAAEIVLPTLPRWRTLIMDVGDWTEATRAISLILTCCESKPSMAPRLHNLTFATVGGTTMGDTMRDLVERSIRVLRPDSLSFCGVLPTIPTSYEHVRHLSLQCLVNRPASLSLGYFALILRAYTRLETLRICHVMKARGIERRTDSLSFPALKELSLFGGSLTMAKYILAAVKAPSLRSLQIRLSVQTLQHSIESFLCRHSSSIRELKINRLYSHAARFLQAVPNLEVFALIGSHAGPSLGHMVSAFTQPDVVVPRFPAFEIHAQVLSPEAVESLKAIVGLIPLASLSIRAQSGYAAEEQQDRDKDWFCARVEVVSWNLGYEIDSCNQCYESLAAPNHSPLI</sequence>
<protein>
    <recommendedName>
        <fullName evidence="1">F-box domain-containing protein</fullName>
    </recommendedName>
</protein>
<dbReference type="InterPro" id="IPR001810">
    <property type="entry name" value="F-box_dom"/>
</dbReference>
<dbReference type="InterPro" id="IPR032675">
    <property type="entry name" value="LRR_dom_sf"/>
</dbReference>